<keyword evidence="2" id="KW-0479">Metal-binding</keyword>
<dbReference type="InterPro" id="IPR044730">
    <property type="entry name" value="RNase_H-like_dom_plant"/>
</dbReference>
<proteinExistence type="inferred from homology"/>
<feature type="non-terminal residue" evidence="5">
    <location>
        <position position="451"/>
    </location>
</feature>
<dbReference type="PANTHER" id="PTHR11820:SF7">
    <property type="entry name" value="ACYLPYRUVASE FAHD1, MITOCHONDRIAL"/>
    <property type="match status" value="1"/>
</dbReference>
<evidence type="ECO:0000313" key="5">
    <source>
        <dbReference type="EMBL" id="KAF9615269.1"/>
    </source>
</evidence>
<feature type="domain" description="Fumarylacetoacetase-like C-terminal" evidence="3">
    <location>
        <begin position="352"/>
        <end position="434"/>
    </location>
</feature>
<accession>A0A835IDS4</accession>
<feature type="domain" description="Fumarylacetoacetase-like C-terminal" evidence="3">
    <location>
        <begin position="13"/>
        <end position="59"/>
    </location>
</feature>
<dbReference type="SUPFAM" id="SSF53098">
    <property type="entry name" value="Ribonuclease H-like"/>
    <property type="match status" value="1"/>
</dbReference>
<dbReference type="InterPro" id="IPR011234">
    <property type="entry name" value="Fumarylacetoacetase-like_C"/>
</dbReference>
<gene>
    <name evidence="5" type="ORF">IFM89_022596</name>
</gene>
<dbReference type="InterPro" id="IPR036397">
    <property type="entry name" value="RNaseH_sf"/>
</dbReference>
<dbReference type="InterPro" id="IPR012337">
    <property type="entry name" value="RNaseH-like_sf"/>
</dbReference>
<dbReference type="CDD" id="cd06222">
    <property type="entry name" value="RNase_H_like"/>
    <property type="match status" value="1"/>
</dbReference>
<dbReference type="AlphaFoldDB" id="A0A835IDS4"/>
<comment type="caution">
    <text evidence="5">The sequence shown here is derived from an EMBL/GenBank/DDBJ whole genome shotgun (WGS) entry which is preliminary data.</text>
</comment>
<protein>
    <submittedName>
        <fullName evidence="5">Uncharacterized protein</fullName>
    </submittedName>
</protein>
<name>A0A835IDS4_9MAGN</name>
<dbReference type="PANTHER" id="PTHR11820">
    <property type="entry name" value="ACYLPYRUVASE"/>
    <property type="match status" value="1"/>
</dbReference>
<dbReference type="GO" id="GO:0005739">
    <property type="term" value="C:mitochondrion"/>
    <property type="evidence" value="ECO:0007669"/>
    <property type="project" value="TreeGrafter"/>
</dbReference>
<dbReference type="SUPFAM" id="SSF56529">
    <property type="entry name" value="FAH"/>
    <property type="match status" value="2"/>
</dbReference>
<keyword evidence="6" id="KW-1185">Reference proteome</keyword>
<evidence type="ECO:0000256" key="1">
    <source>
        <dbReference type="ARBA" id="ARBA00010211"/>
    </source>
</evidence>
<evidence type="ECO:0000313" key="6">
    <source>
        <dbReference type="Proteomes" id="UP000631114"/>
    </source>
</evidence>
<dbReference type="Pfam" id="PF13456">
    <property type="entry name" value="RVT_3"/>
    <property type="match status" value="1"/>
</dbReference>
<dbReference type="Gene3D" id="3.30.420.10">
    <property type="entry name" value="Ribonuclease H-like superfamily/Ribonuclease H"/>
    <property type="match status" value="1"/>
</dbReference>
<evidence type="ECO:0000259" key="3">
    <source>
        <dbReference type="Pfam" id="PF01557"/>
    </source>
</evidence>
<dbReference type="Proteomes" id="UP000631114">
    <property type="component" value="Unassembled WGS sequence"/>
</dbReference>
<dbReference type="GO" id="GO:0018773">
    <property type="term" value="F:acetylpyruvate hydrolase activity"/>
    <property type="evidence" value="ECO:0007669"/>
    <property type="project" value="TreeGrafter"/>
</dbReference>
<dbReference type="OrthoDB" id="411064at2759"/>
<dbReference type="InterPro" id="IPR002156">
    <property type="entry name" value="RNaseH_domain"/>
</dbReference>
<evidence type="ECO:0000256" key="2">
    <source>
        <dbReference type="ARBA" id="ARBA00022723"/>
    </source>
</evidence>
<sequence>NYAAHAKNSATPYPSELAVVIGQKARDVSEATAMDYVGGYALALDMTAREIQSSAKDRLIKKKVLSHSLCCLCNQERENTKHLFFQCVYSKEVWKGIKNTIGSGSLQSVCMRSSNYIWNKRNNRRFSNARCPPNVLRERLLRDLKFYLQATLNTITDSALTRALIQRLGLQVEMRLKENIECMWVKPDKDIVKLNTDGSITEDSAGIGGAIKYHAGEVLVAFNGSNSGKCILTQDLLAIRTELEGCIMKGFKKVVVASDSLHAVKCINKIEAPPWYCLNLVLSIQCLCPLFEIISFIHVYRETNRLADHLATVRKCLEENVLYFVPPLDLQSDIIVKEEVANRLYTSSLQLSKSLVPDPENLERWLKIDGEYKQKGFTRDMIFKLPFHISHISSIMTLFEGDVILTGTPQGVDPVKAGQNITAGITGLIDVNFSVQRRQRPGRCCMNTDFY</sequence>
<feature type="domain" description="RNase H type-1" evidence="4">
    <location>
        <begin position="195"/>
        <end position="312"/>
    </location>
</feature>
<reference evidence="5 6" key="1">
    <citation type="submission" date="2020-10" db="EMBL/GenBank/DDBJ databases">
        <title>The Coptis chinensis genome and diversification of protoberbering-type alkaloids.</title>
        <authorList>
            <person name="Wang B."/>
            <person name="Shu S."/>
            <person name="Song C."/>
            <person name="Liu Y."/>
        </authorList>
    </citation>
    <scope>NUCLEOTIDE SEQUENCE [LARGE SCALE GENOMIC DNA]</scope>
    <source>
        <strain evidence="5">HL-2020</strain>
        <tissue evidence="5">Leaf</tissue>
    </source>
</reference>
<dbReference type="EMBL" id="JADFTS010000003">
    <property type="protein sequence ID" value="KAF9615269.1"/>
    <property type="molecule type" value="Genomic_DNA"/>
</dbReference>
<evidence type="ECO:0000259" key="4">
    <source>
        <dbReference type="Pfam" id="PF13456"/>
    </source>
</evidence>
<dbReference type="Pfam" id="PF01557">
    <property type="entry name" value="FAA_hydrolase"/>
    <property type="match status" value="2"/>
</dbReference>
<dbReference type="GO" id="GO:0004523">
    <property type="term" value="F:RNA-DNA hybrid ribonuclease activity"/>
    <property type="evidence" value="ECO:0007669"/>
    <property type="project" value="InterPro"/>
</dbReference>
<dbReference type="GO" id="GO:0003676">
    <property type="term" value="F:nucleic acid binding"/>
    <property type="evidence" value="ECO:0007669"/>
    <property type="project" value="InterPro"/>
</dbReference>
<dbReference type="GO" id="GO:0046872">
    <property type="term" value="F:metal ion binding"/>
    <property type="evidence" value="ECO:0007669"/>
    <property type="project" value="UniProtKB-KW"/>
</dbReference>
<dbReference type="InterPro" id="IPR036663">
    <property type="entry name" value="Fumarylacetoacetase_C_sf"/>
</dbReference>
<organism evidence="5 6">
    <name type="scientific">Coptis chinensis</name>
    <dbReference type="NCBI Taxonomy" id="261450"/>
    <lineage>
        <taxon>Eukaryota</taxon>
        <taxon>Viridiplantae</taxon>
        <taxon>Streptophyta</taxon>
        <taxon>Embryophyta</taxon>
        <taxon>Tracheophyta</taxon>
        <taxon>Spermatophyta</taxon>
        <taxon>Magnoliopsida</taxon>
        <taxon>Ranunculales</taxon>
        <taxon>Ranunculaceae</taxon>
        <taxon>Coptidoideae</taxon>
        <taxon>Coptis</taxon>
    </lineage>
</organism>
<dbReference type="Gene3D" id="3.90.850.10">
    <property type="entry name" value="Fumarylacetoacetase-like, C-terminal domain"/>
    <property type="match status" value="2"/>
</dbReference>
<comment type="similarity">
    <text evidence="1">Belongs to the FAH family.</text>
</comment>